<evidence type="ECO:0000313" key="2">
    <source>
        <dbReference type="Proteomes" id="UP000270471"/>
    </source>
</evidence>
<evidence type="ECO:0000313" key="1">
    <source>
        <dbReference type="EMBL" id="RMB81513.1"/>
    </source>
</evidence>
<dbReference type="SUPFAM" id="SSF48452">
    <property type="entry name" value="TPR-like"/>
    <property type="match status" value="1"/>
</dbReference>
<name>A0A3M0I408_9ACTN</name>
<dbReference type="AlphaFoldDB" id="A0A3M0I408"/>
<accession>A0A3M0I408</accession>
<sequence length="393" mass="43336">MPELVAAALSRRTGRLITPEATGLAAPSEHDDWLISPEIAQSSPTRYLVDIAHADTDPYRRAFLTRSAYTLTAVVLHDWSLPRTTPPTRGRRATTADVEIMQEMVHLVADRAEHRGGGHGRSALAAYLADDVSRVLALSASAPVRRDLLAACAELTHLLAQITDDAGYPGLAQRYFHTALGLAGEAGHRTLYAITLRAMSAQALRMHQYKYAAELAEGALQTVGTDAGHAVMAFLLSQRAVARSHGGEQRLALKDLTDAETRHGQATSPSGPFTAYPRAGLDYQRAQALMRMGRRADAVVAFQDCLRHRSPAHRRSQALTQARLAELLLDGGHVEQACVHWNLFLDHYPHIRSNHMDEAFIRLRSALRPHRRQRRVVSLWDRAAELRGPHITS</sequence>
<comment type="caution">
    <text evidence="1">The sequence shown here is derived from an EMBL/GenBank/DDBJ whole genome shotgun (WGS) entry which is preliminary data.</text>
</comment>
<protein>
    <recommendedName>
        <fullName evidence="3">Transcriptional regulator</fullName>
    </recommendedName>
</protein>
<dbReference type="EMBL" id="PENI01000030">
    <property type="protein sequence ID" value="RMB81513.1"/>
    <property type="molecule type" value="Genomic_DNA"/>
</dbReference>
<proteinExistence type="predicted"/>
<organism evidence="1 2">
    <name type="scientific">Streptomyces shenzhenensis</name>
    <dbReference type="NCBI Taxonomy" id="943815"/>
    <lineage>
        <taxon>Bacteria</taxon>
        <taxon>Bacillati</taxon>
        <taxon>Actinomycetota</taxon>
        <taxon>Actinomycetes</taxon>
        <taxon>Kitasatosporales</taxon>
        <taxon>Streptomycetaceae</taxon>
        <taxon>Streptomyces</taxon>
    </lineage>
</organism>
<dbReference type="InterPro" id="IPR011990">
    <property type="entry name" value="TPR-like_helical_dom_sf"/>
</dbReference>
<dbReference type="Gene3D" id="1.25.40.10">
    <property type="entry name" value="Tetratricopeptide repeat domain"/>
    <property type="match status" value="1"/>
</dbReference>
<dbReference type="Proteomes" id="UP000270471">
    <property type="component" value="Unassembled WGS sequence"/>
</dbReference>
<keyword evidence="2" id="KW-1185">Reference proteome</keyword>
<gene>
    <name evidence="1" type="ORF">CTZ28_34490</name>
</gene>
<evidence type="ECO:0008006" key="3">
    <source>
        <dbReference type="Google" id="ProtNLM"/>
    </source>
</evidence>
<reference evidence="1 2" key="1">
    <citation type="submission" date="2017-11" db="EMBL/GenBank/DDBJ databases">
        <title>Draft genome of actinobacteria isolated from guarana (Paullinia cupana (Mart.) Ducke.</title>
        <authorList>
            <person name="Siqueira K.A."/>
            <person name="Liotti R.G."/>
            <person name="Mendes T.A.O."/>
            <person name="Soares M.A."/>
        </authorList>
    </citation>
    <scope>NUCLEOTIDE SEQUENCE [LARGE SCALE GENOMIC DNA]</scope>
    <source>
        <strain evidence="1 2">193</strain>
    </source>
</reference>